<gene>
    <name evidence="1" type="ORF">Pint_08593</name>
</gene>
<dbReference type="Proteomes" id="UP001163603">
    <property type="component" value="Chromosome 10"/>
</dbReference>
<name>A0ACC0XWT9_9ROSI</name>
<dbReference type="EMBL" id="CM047745">
    <property type="protein sequence ID" value="KAJ0025986.1"/>
    <property type="molecule type" value="Genomic_DNA"/>
</dbReference>
<protein>
    <submittedName>
        <fullName evidence="1">Uncharacterized protein</fullName>
    </submittedName>
</protein>
<reference evidence="2" key="1">
    <citation type="journal article" date="2023" name="G3 (Bethesda)">
        <title>Genome assembly and association tests identify interacting loci associated with vigor, precocity, and sex in interspecific pistachio rootstocks.</title>
        <authorList>
            <person name="Palmer W."/>
            <person name="Jacygrad E."/>
            <person name="Sagayaradj S."/>
            <person name="Cavanaugh K."/>
            <person name="Han R."/>
            <person name="Bertier L."/>
            <person name="Beede B."/>
            <person name="Kafkas S."/>
            <person name="Golino D."/>
            <person name="Preece J."/>
            <person name="Michelmore R."/>
        </authorList>
    </citation>
    <scope>NUCLEOTIDE SEQUENCE [LARGE SCALE GENOMIC DNA]</scope>
</reference>
<proteinExistence type="predicted"/>
<comment type="caution">
    <text evidence="1">The sequence shown here is derived from an EMBL/GenBank/DDBJ whole genome shotgun (WGS) entry which is preliminary data.</text>
</comment>
<sequence length="38" mass="4021">MVQLYTSPDLTGTGNRQIAAVRKSLPSSHPADLVDPSP</sequence>
<evidence type="ECO:0000313" key="2">
    <source>
        <dbReference type="Proteomes" id="UP001163603"/>
    </source>
</evidence>
<organism evidence="1 2">
    <name type="scientific">Pistacia integerrima</name>
    <dbReference type="NCBI Taxonomy" id="434235"/>
    <lineage>
        <taxon>Eukaryota</taxon>
        <taxon>Viridiplantae</taxon>
        <taxon>Streptophyta</taxon>
        <taxon>Embryophyta</taxon>
        <taxon>Tracheophyta</taxon>
        <taxon>Spermatophyta</taxon>
        <taxon>Magnoliopsida</taxon>
        <taxon>eudicotyledons</taxon>
        <taxon>Gunneridae</taxon>
        <taxon>Pentapetalae</taxon>
        <taxon>rosids</taxon>
        <taxon>malvids</taxon>
        <taxon>Sapindales</taxon>
        <taxon>Anacardiaceae</taxon>
        <taxon>Pistacia</taxon>
    </lineage>
</organism>
<keyword evidence="2" id="KW-1185">Reference proteome</keyword>
<evidence type="ECO:0000313" key="1">
    <source>
        <dbReference type="EMBL" id="KAJ0025986.1"/>
    </source>
</evidence>
<accession>A0ACC0XWT9</accession>